<comment type="caution">
    <text evidence="1">The sequence shown here is derived from an EMBL/GenBank/DDBJ whole genome shotgun (WGS) entry which is preliminary data.</text>
</comment>
<feature type="non-terminal residue" evidence="1">
    <location>
        <position position="1"/>
    </location>
</feature>
<evidence type="ECO:0000313" key="1">
    <source>
        <dbReference type="EMBL" id="GAF84802.1"/>
    </source>
</evidence>
<proteinExistence type="predicted"/>
<gene>
    <name evidence="1" type="ORF">S01H1_09637</name>
</gene>
<dbReference type="EMBL" id="BARS01004923">
    <property type="protein sequence ID" value="GAF84802.1"/>
    <property type="molecule type" value="Genomic_DNA"/>
</dbReference>
<organism evidence="1">
    <name type="scientific">marine sediment metagenome</name>
    <dbReference type="NCBI Taxonomy" id="412755"/>
    <lineage>
        <taxon>unclassified sequences</taxon>
        <taxon>metagenomes</taxon>
        <taxon>ecological metagenomes</taxon>
    </lineage>
</organism>
<name>X0T9D2_9ZZZZ</name>
<dbReference type="AlphaFoldDB" id="X0T9D2"/>
<accession>X0T9D2</accession>
<sequence length="281" mass="29987">ADIAAAPTTPAYNVYYSRPSDGDKGAGVSITPAGTVADVPATAQGYIWMDIYGGSDFYIIESAFRTANPRVRAIVVEDWDLDGKEDFLVQLYVGDVGVTGQGTDPTCTINLPLLDLDVTGLTSTNPGDQGSIGTSETVINIEWTCSAVTAQDGFVITEIYFKTNSTIGGDDILFEELELSGGHDVINPTTGRVKDSWVEPMKDKDGDYYAYYVDADTNNDPLAHGSLMAYRPLSGTDTLRVSINARMTMDGGDVILVDMVITYVGPTGTKGSITDQVMLSA</sequence>
<reference evidence="1" key="1">
    <citation type="journal article" date="2014" name="Front. Microbiol.">
        <title>High frequency of phylogenetically diverse reductive dehalogenase-homologous genes in deep subseafloor sedimentary metagenomes.</title>
        <authorList>
            <person name="Kawai M."/>
            <person name="Futagami T."/>
            <person name="Toyoda A."/>
            <person name="Takaki Y."/>
            <person name="Nishi S."/>
            <person name="Hori S."/>
            <person name="Arai W."/>
            <person name="Tsubouchi T."/>
            <person name="Morono Y."/>
            <person name="Uchiyama I."/>
            <person name="Ito T."/>
            <person name="Fujiyama A."/>
            <person name="Inagaki F."/>
            <person name="Takami H."/>
        </authorList>
    </citation>
    <scope>NUCLEOTIDE SEQUENCE</scope>
    <source>
        <strain evidence="1">Expedition CK06-06</strain>
    </source>
</reference>
<protein>
    <submittedName>
        <fullName evidence="1">Uncharacterized protein</fullName>
    </submittedName>
</protein>